<reference evidence="1 2" key="1">
    <citation type="submission" date="2018-09" db="EMBL/GenBank/DDBJ databases">
        <title>Phylogeny of the Shewanellaceae, and recommendation for two new genera, Pseudoshewanella and Parashewanella.</title>
        <authorList>
            <person name="Wang G."/>
        </authorList>
    </citation>
    <scope>NUCLEOTIDE SEQUENCE [LARGE SCALE GENOMIC DNA]</scope>
    <source>
        <strain evidence="1 2">C51</strain>
    </source>
</reference>
<keyword evidence="2" id="KW-1185">Reference proteome</keyword>
<organism evidence="1 2">
    <name type="scientific">Parashewanella curva</name>
    <dbReference type="NCBI Taxonomy" id="2338552"/>
    <lineage>
        <taxon>Bacteria</taxon>
        <taxon>Pseudomonadati</taxon>
        <taxon>Pseudomonadota</taxon>
        <taxon>Gammaproteobacteria</taxon>
        <taxon>Alteromonadales</taxon>
        <taxon>Shewanellaceae</taxon>
        <taxon>Parashewanella</taxon>
    </lineage>
</organism>
<dbReference type="RefSeq" id="WP_121840892.1">
    <property type="nucleotide sequence ID" value="NZ_ML014897.1"/>
</dbReference>
<evidence type="ECO:0000313" key="2">
    <source>
        <dbReference type="Proteomes" id="UP000281474"/>
    </source>
</evidence>
<comment type="caution">
    <text evidence="1">The sequence shown here is derived from an EMBL/GenBank/DDBJ whole genome shotgun (WGS) entry which is preliminary data.</text>
</comment>
<dbReference type="Proteomes" id="UP000281474">
    <property type="component" value="Unassembled WGS sequence"/>
</dbReference>
<evidence type="ECO:0000313" key="1">
    <source>
        <dbReference type="EMBL" id="RLV57769.1"/>
    </source>
</evidence>
<dbReference type="AlphaFoldDB" id="A0A3L8PSH7"/>
<sequence>MKKYQEIKSERAESLSSTRLQKIGEATGVVRLQCADIYIANWYRDCEYKKFSDFVKQNIKEISDSQAYKMVNAAKLEYWLEGRNAVGRYSISAMEELASLKNENKILDVWEHFKMSGMKEPTVTLIREISEQLWPKSMVKAVQQTNESRTRDSIKYSKGQIVKHFEALPKEEMPLVIAKLQSMISTS</sequence>
<name>A0A3L8PSH7_9GAMM</name>
<dbReference type="EMBL" id="QZEI01000148">
    <property type="protein sequence ID" value="RLV57769.1"/>
    <property type="molecule type" value="Genomic_DNA"/>
</dbReference>
<protein>
    <submittedName>
        <fullName evidence="1">Uncharacterized protein</fullName>
    </submittedName>
</protein>
<accession>A0A3L8PSH7</accession>
<proteinExistence type="predicted"/>
<dbReference type="OrthoDB" id="10014263at2"/>
<gene>
    <name evidence="1" type="ORF">D5018_20815</name>
</gene>